<sequence>MSPLGIATSSSTINSTSSNNRGTLWLLLVGVNNYQDEQLPNLNYPAIDCQGLANSLTNLTGEFNHKEIKIYHDLAPHGPCLENVRKSIKIISQQAKSTDTVLFYFSGHGVVESSTQQAFLCLSQTQKSNLVDTAFGIKELLHLLANCAAQNQLVWLDACHSGGMTLRGATTETLINPTRTLVEVLQQQAARSKGFYALLSCDTNQQSWEFSELGHGVFTYYLMQGLQGEAADSQGLICADSLYRYVYHKTLQYIDKKNQQLRLINQQKKSKGETHLFHEYTLQTPKRIVEGVGELVFGKSQSKLIENVSRRIALVIEGISASQTALDISKLIGKKGEFEVEYLQAAKTSPAEIRSAIKRHLQAPQTDTTLLYLQGKIEKNEAGGCLLLGEKIRLECSWLKQILRDCHSKQIVILDCLKTHVDTLQRLNADAAGSATSLKKIYDGASVQNIHDGTSVQNLRGCLQEWVEILQMDSQQGQCLIGYVSPVSEPERFARSVVKTLTNTLPTGLSAAGAIAKLQLELAGSENPLQVWLTGTQGIIEFIPATSDGNKNKTPSALDLGFCPYMGLNAFSELDHQYFYGREALTQQLINQINRSAFLGVVGASGSGKSSVVRAGLIPALQQGKQIPNSEQWLIKYLRPGVNPLTALAQAFAGFVLERELKSQSPNLLLEGMQYLGVEGFVYWLRNRPEPMVVLVIDQFEELFSLAAPTETEQFLNLLLGAIEYASDRFKLVITLRADFITSCLENSVLAELLQNSSVLVPPNLTEEDYRRVITQPAQQVGLNIEPELVEVLLRELDRSAGDLPLLEFVLEQLWQNRVNGKLTLQAYQKKLGGIQGALERSCQGVYDRLEPQAKECAQWIFLSLTQLGEGTEDTRRRVFKSELIVEKYPAALVETTLKALTDAKLIVVNLEEDQNTLGASRGSNLEAQNIKQNNIKQNNKGTHHNLNVETFHGTSLRDMKQEITVEVAHEILIRHWSTLRWWLEENRSRLRSQRQIEQAAHLWKDNNKQDDFLLQGVRLAEAEDIYIKYTSELSLDVQRFIEACLEERKRLQQQAKNRLKKARRVAIGMTILGITACGFAGLTYWTSRKAQLREVEALNFSSQANLMSNQQLEALITSVKAGERLKKIIAVPKNIRTKTENTLQQALSIQERNRFEGHTDTITNVTYSPDNQIIASASDDGTVKLWSADGGLLKTLEGHEDAVNSVSFSPDGKTIATASFDKTVKLWRTSDGKNIRTLKGHSAEVWSLVWFPTGDKIASSGAGQDPTIRIWRVSDGSLLDILKGHDNRINSLALSADGKILASASKDKTIKLWQISDASLLRSLEHKAEVYSVAFSPKNQVLASGSADKTIKLWGEDGTLLETTSGAHRAAVLSVKFSVDGKTLASSSIDGTIKLWNPENGNLSLVETFKGHNNGVYSVALNRDNQTLVSAGADKTLRIWHRQNNLLKTLRGHGGAIYSVKFHPQGNLIASAGEDNDIKVWNLPKGNLHKTLPGYSNSSRFGHFFGVYTMSFSPDGEVLASAGGDKTVKLWQTREGYGIKNLEGHRHQVNSLSFSPDGKIFASASADKTVKIWNTDKLSLLDIIKRHEDEVLGITFSPNRNIFATASRDKTIKIWQINVPTIGLQEEKLPQKLEVVLLRTLKGHKSAVNAVSFSPDGKILASASLDQTIKLWEVEKGSLLETLRGHTNSIFSVTFSPDSKLIASASNDRTIGIWNPQGRKLKTITGHEISIYDVSFSPDSKTIASSGSNGEVRIWSLDSKQLQTLDLDRLLVRSCGLLKNYLKTNSELKDEKGVCSDIPKVKK</sequence>
<evidence type="ECO:0000256" key="2">
    <source>
        <dbReference type="ARBA" id="ARBA00022737"/>
    </source>
</evidence>
<gene>
    <name evidence="6" type="ORF">BC008_09280</name>
    <name evidence="7" type="ORF">BC008_12475</name>
</gene>
<dbReference type="GO" id="GO:0004197">
    <property type="term" value="F:cysteine-type endopeptidase activity"/>
    <property type="evidence" value="ECO:0007669"/>
    <property type="project" value="InterPro"/>
</dbReference>
<dbReference type="InterPro" id="IPR019775">
    <property type="entry name" value="WD40_repeat_CS"/>
</dbReference>
<dbReference type="InterPro" id="IPR049052">
    <property type="entry name" value="nSTAND1"/>
</dbReference>
<dbReference type="InterPro" id="IPR050349">
    <property type="entry name" value="WD_LIS1/nudF_dynein_reg"/>
</dbReference>
<dbReference type="EMBL" id="LMTZ01000158">
    <property type="protein sequence ID" value="KST62353.1"/>
    <property type="molecule type" value="Genomic_DNA"/>
</dbReference>
<evidence type="ECO:0000259" key="5">
    <source>
        <dbReference type="Pfam" id="PF20703"/>
    </source>
</evidence>
<accession>A0A0V7ZF64</accession>
<feature type="repeat" description="WD" evidence="3">
    <location>
        <begin position="1684"/>
        <end position="1716"/>
    </location>
</feature>
<feature type="repeat" description="WD" evidence="3">
    <location>
        <begin position="1197"/>
        <end position="1238"/>
    </location>
</feature>
<dbReference type="Gene3D" id="3.40.50.1460">
    <property type="match status" value="1"/>
</dbReference>
<feature type="repeat" description="WD" evidence="3">
    <location>
        <begin position="1585"/>
        <end position="1619"/>
    </location>
</feature>
<dbReference type="InterPro" id="IPR036322">
    <property type="entry name" value="WD40_repeat_dom_sf"/>
</dbReference>
<dbReference type="PANTHER" id="PTHR44129">
    <property type="entry name" value="WD REPEAT-CONTAINING PROTEIN POP1"/>
    <property type="match status" value="1"/>
</dbReference>
<evidence type="ECO:0000256" key="1">
    <source>
        <dbReference type="ARBA" id="ARBA00022574"/>
    </source>
</evidence>
<feature type="domain" description="Novel STAND NTPase 1" evidence="5">
    <location>
        <begin position="564"/>
        <end position="1011"/>
    </location>
</feature>
<evidence type="ECO:0000313" key="7">
    <source>
        <dbReference type="EMBL" id="KST63117.1"/>
    </source>
</evidence>
<dbReference type="Pfam" id="PF00400">
    <property type="entry name" value="WD40"/>
    <property type="match status" value="14"/>
</dbReference>
<feature type="repeat" description="WD" evidence="3">
    <location>
        <begin position="1156"/>
        <end position="1188"/>
    </location>
</feature>
<feature type="repeat" description="WD" evidence="3">
    <location>
        <begin position="1366"/>
        <end position="1407"/>
    </location>
</feature>
<name>A0A0V7ZF64_9CYAN</name>
<feature type="repeat" description="WD" evidence="3">
    <location>
        <begin position="1239"/>
        <end position="1282"/>
    </location>
</feature>
<keyword evidence="8" id="KW-1185">Reference proteome</keyword>
<feature type="repeat" description="WD" evidence="3">
    <location>
        <begin position="1501"/>
        <end position="1542"/>
    </location>
</feature>
<keyword evidence="1 3" id="KW-0853">WD repeat</keyword>
<reference evidence="7 8" key="1">
    <citation type="journal article" date="2015" name="Genome Announc.">
        <title>Draft Genome of the Euendolithic (true boring) Cyanobacterium Mastigocoleus testarum strain BC008.</title>
        <authorList>
            <person name="Guida B.S."/>
            <person name="Garcia-Pichel F."/>
        </authorList>
    </citation>
    <scope>NUCLEOTIDE SEQUENCE [LARGE SCALE GENOMIC DNA]</scope>
    <source>
        <strain evidence="7 8">BC008</strain>
    </source>
</reference>
<protein>
    <submittedName>
        <fullName evidence="7">Uncharacterized protein</fullName>
    </submittedName>
</protein>
<feature type="repeat" description="WD" evidence="3">
    <location>
        <begin position="1324"/>
        <end position="1355"/>
    </location>
</feature>
<dbReference type="CDD" id="cd00200">
    <property type="entry name" value="WD40"/>
    <property type="match status" value="2"/>
</dbReference>
<dbReference type="InterPro" id="IPR011600">
    <property type="entry name" value="Pept_C14_caspase"/>
</dbReference>
<feature type="domain" description="Peptidase C14 caspase" evidence="4">
    <location>
        <begin position="26"/>
        <end position="231"/>
    </location>
</feature>
<dbReference type="Pfam" id="PF00656">
    <property type="entry name" value="Peptidase_C14"/>
    <property type="match status" value="1"/>
</dbReference>
<comment type="caution">
    <text evidence="7">The sequence shown here is derived from an EMBL/GenBank/DDBJ whole genome shotgun (WGS) entry which is preliminary data.</text>
</comment>
<dbReference type="RefSeq" id="WP_027844322.1">
    <property type="nucleotide sequence ID" value="NZ_LMTZ01000143.1"/>
</dbReference>
<dbReference type="PRINTS" id="PR00320">
    <property type="entry name" value="GPROTEINBRPT"/>
</dbReference>
<dbReference type="InterPro" id="IPR020472">
    <property type="entry name" value="WD40_PAC1"/>
</dbReference>
<evidence type="ECO:0000259" key="4">
    <source>
        <dbReference type="Pfam" id="PF00656"/>
    </source>
</evidence>
<feature type="repeat" description="WD" evidence="3">
    <location>
        <begin position="1725"/>
        <end position="1766"/>
    </location>
</feature>
<feature type="repeat" description="WD" evidence="3">
    <location>
        <begin position="1451"/>
        <end position="1492"/>
    </location>
</feature>
<dbReference type="SUPFAM" id="SSF50978">
    <property type="entry name" value="WD40 repeat-like"/>
    <property type="match status" value="2"/>
</dbReference>
<dbReference type="Proteomes" id="UP000053372">
    <property type="component" value="Unassembled WGS sequence"/>
</dbReference>
<feature type="repeat" description="WD" evidence="3">
    <location>
        <begin position="1642"/>
        <end position="1683"/>
    </location>
</feature>
<dbReference type="PROSITE" id="PS50082">
    <property type="entry name" value="WD_REPEATS_2"/>
    <property type="match status" value="14"/>
</dbReference>
<evidence type="ECO:0000313" key="6">
    <source>
        <dbReference type="EMBL" id="KST62353.1"/>
    </source>
</evidence>
<feature type="repeat" description="WD" evidence="3">
    <location>
        <begin position="1283"/>
        <end position="1324"/>
    </location>
</feature>
<dbReference type="InterPro" id="IPR001680">
    <property type="entry name" value="WD40_rpt"/>
</dbReference>
<organism evidence="7 8">
    <name type="scientific">Mastigocoleus testarum BC008</name>
    <dbReference type="NCBI Taxonomy" id="371196"/>
    <lineage>
        <taxon>Bacteria</taxon>
        <taxon>Bacillati</taxon>
        <taxon>Cyanobacteriota</taxon>
        <taxon>Cyanophyceae</taxon>
        <taxon>Nostocales</taxon>
        <taxon>Hapalosiphonaceae</taxon>
        <taxon>Mastigocoleus</taxon>
    </lineage>
</organism>
<dbReference type="InterPro" id="IPR029030">
    <property type="entry name" value="Caspase-like_dom_sf"/>
</dbReference>
<dbReference type="OrthoDB" id="414840at2"/>
<dbReference type="Pfam" id="PF20703">
    <property type="entry name" value="nSTAND1"/>
    <property type="match status" value="1"/>
</dbReference>
<proteinExistence type="predicted"/>
<dbReference type="PROSITE" id="PS50294">
    <property type="entry name" value="WD_REPEATS_REGION"/>
    <property type="match status" value="13"/>
</dbReference>
<dbReference type="InterPro" id="IPR015943">
    <property type="entry name" value="WD40/YVTN_repeat-like_dom_sf"/>
</dbReference>
<dbReference type="SUPFAM" id="SSF52129">
    <property type="entry name" value="Caspase-like"/>
    <property type="match status" value="1"/>
</dbReference>
<keyword evidence="2" id="KW-0677">Repeat</keyword>
<dbReference type="EMBL" id="LMTZ01000143">
    <property type="protein sequence ID" value="KST63117.1"/>
    <property type="molecule type" value="Genomic_DNA"/>
</dbReference>
<feature type="repeat" description="WD" evidence="3">
    <location>
        <begin position="1543"/>
        <end position="1584"/>
    </location>
</feature>
<dbReference type="PROSITE" id="PS00678">
    <property type="entry name" value="WD_REPEATS_1"/>
    <property type="match status" value="2"/>
</dbReference>
<feature type="repeat" description="WD" evidence="3">
    <location>
        <begin position="1410"/>
        <end position="1441"/>
    </location>
</feature>
<evidence type="ECO:0000256" key="3">
    <source>
        <dbReference type="PROSITE-ProRule" id="PRU00221"/>
    </source>
</evidence>
<dbReference type="Gene3D" id="2.130.10.10">
    <property type="entry name" value="YVTN repeat-like/Quinoprotein amine dehydrogenase"/>
    <property type="match status" value="5"/>
</dbReference>
<dbReference type="SUPFAM" id="SSF52540">
    <property type="entry name" value="P-loop containing nucleoside triphosphate hydrolases"/>
    <property type="match status" value="1"/>
</dbReference>
<dbReference type="InterPro" id="IPR027417">
    <property type="entry name" value="P-loop_NTPase"/>
</dbReference>
<dbReference type="SMART" id="SM00320">
    <property type="entry name" value="WD40"/>
    <property type="match status" value="14"/>
</dbReference>
<dbReference type="GO" id="GO:0006508">
    <property type="term" value="P:proteolysis"/>
    <property type="evidence" value="ECO:0007669"/>
    <property type="project" value="InterPro"/>
</dbReference>
<evidence type="ECO:0000313" key="8">
    <source>
        <dbReference type="Proteomes" id="UP000053372"/>
    </source>
</evidence>